<evidence type="ECO:0000259" key="2">
    <source>
        <dbReference type="Pfam" id="PF25330"/>
    </source>
</evidence>
<keyword evidence="1" id="KW-1133">Transmembrane helix</keyword>
<dbReference type="Proteomes" id="UP001432027">
    <property type="component" value="Unassembled WGS sequence"/>
</dbReference>
<dbReference type="PANTHER" id="PTHR38626">
    <property type="entry name" value="SKN-1 DEPENDENT ZYGOTIC TRANSCRIPT-RELATED"/>
    <property type="match status" value="1"/>
</dbReference>
<keyword evidence="4" id="KW-1185">Reference proteome</keyword>
<sequence>MGIDPVYSFPRVCDSTTAARPFLPGDISSRFHRVSMSEGDSKSIQVFGRCFTATIDVRRHTQRCPWCAEEVEKMEEVEEKDEEPINNIVILITMAALILILFIALVIVIFIAFCKKSPVASPSSSDVFRPQSKSLNQSITSSGLFSISGSSINTTVTIHETPVENEYESIKSPIPSVDSGFPV</sequence>
<accession>A0AAV5SAI8</accession>
<keyword evidence="1" id="KW-0812">Transmembrane</keyword>
<gene>
    <name evidence="3" type="ORF">PENTCL1PPCAC_2143</name>
</gene>
<feature type="transmembrane region" description="Helical" evidence="1">
    <location>
        <begin position="88"/>
        <end position="113"/>
    </location>
</feature>
<name>A0AAV5SAI8_9BILA</name>
<proteinExistence type="predicted"/>
<evidence type="ECO:0000256" key="1">
    <source>
        <dbReference type="SAM" id="Phobius"/>
    </source>
</evidence>
<dbReference type="PANTHER" id="PTHR38626:SF3">
    <property type="entry name" value="PROTEIN CBG09935"/>
    <property type="match status" value="1"/>
</dbReference>
<evidence type="ECO:0000313" key="4">
    <source>
        <dbReference type="Proteomes" id="UP001432027"/>
    </source>
</evidence>
<organism evidence="3 4">
    <name type="scientific">Pristionchus entomophagus</name>
    <dbReference type="NCBI Taxonomy" id="358040"/>
    <lineage>
        <taxon>Eukaryota</taxon>
        <taxon>Metazoa</taxon>
        <taxon>Ecdysozoa</taxon>
        <taxon>Nematoda</taxon>
        <taxon>Chromadorea</taxon>
        <taxon>Rhabditida</taxon>
        <taxon>Rhabditina</taxon>
        <taxon>Diplogasteromorpha</taxon>
        <taxon>Diplogasteroidea</taxon>
        <taxon>Neodiplogasteridae</taxon>
        <taxon>Pristionchus</taxon>
    </lineage>
</organism>
<dbReference type="InterPro" id="IPR057569">
    <property type="entry name" value="C2_nem"/>
</dbReference>
<evidence type="ECO:0000313" key="3">
    <source>
        <dbReference type="EMBL" id="GMS79968.1"/>
    </source>
</evidence>
<protein>
    <recommendedName>
        <fullName evidence="2">C2 domain-containing protein</fullName>
    </recommendedName>
</protein>
<comment type="caution">
    <text evidence="3">The sequence shown here is derived from an EMBL/GenBank/DDBJ whole genome shotgun (WGS) entry which is preliminary data.</text>
</comment>
<keyword evidence="1" id="KW-0472">Membrane</keyword>
<dbReference type="AlphaFoldDB" id="A0AAV5SAI8"/>
<dbReference type="EMBL" id="BTSX01000001">
    <property type="protein sequence ID" value="GMS79968.1"/>
    <property type="molecule type" value="Genomic_DNA"/>
</dbReference>
<feature type="domain" description="C2" evidence="2">
    <location>
        <begin position="1"/>
        <end position="63"/>
    </location>
</feature>
<dbReference type="Pfam" id="PF25330">
    <property type="entry name" value="C2_nem"/>
    <property type="match status" value="1"/>
</dbReference>
<reference evidence="3" key="1">
    <citation type="submission" date="2023-10" db="EMBL/GenBank/DDBJ databases">
        <title>Genome assembly of Pristionchus species.</title>
        <authorList>
            <person name="Yoshida K."/>
            <person name="Sommer R.J."/>
        </authorList>
    </citation>
    <scope>NUCLEOTIDE SEQUENCE</scope>
    <source>
        <strain evidence="3">RS0144</strain>
    </source>
</reference>
<dbReference type="InterPro" id="IPR040426">
    <property type="entry name" value="C05B5.4-like"/>
</dbReference>